<gene>
    <name evidence="1" type="ORF">FHS03_004098</name>
</gene>
<dbReference type="Proteomes" id="UP000541535">
    <property type="component" value="Unassembled WGS sequence"/>
</dbReference>
<organism evidence="1 2">
    <name type="scientific">Pseudoduganella violacea</name>
    <dbReference type="NCBI Taxonomy" id="1715466"/>
    <lineage>
        <taxon>Bacteria</taxon>
        <taxon>Pseudomonadati</taxon>
        <taxon>Pseudomonadota</taxon>
        <taxon>Betaproteobacteria</taxon>
        <taxon>Burkholderiales</taxon>
        <taxon>Oxalobacteraceae</taxon>
        <taxon>Telluria group</taxon>
        <taxon>Pseudoduganella</taxon>
    </lineage>
</organism>
<evidence type="ECO:0008006" key="3">
    <source>
        <dbReference type="Google" id="ProtNLM"/>
    </source>
</evidence>
<accession>A0A7W5FVI2</accession>
<evidence type="ECO:0000313" key="1">
    <source>
        <dbReference type="EMBL" id="MBB3121025.1"/>
    </source>
</evidence>
<sequence>MQIILSGLRGDDKEQEVEAELKRYFNVVSVHFVREGDPDSPWALVEVNDSYPKVWEVTNRLRGAYHRGKRLRFYVPVHQPHPFFKRCA</sequence>
<name>A0A7W5FVI2_9BURK</name>
<dbReference type="RefSeq" id="WP_183442770.1">
    <property type="nucleotide sequence ID" value="NZ_JACHXD010000013.1"/>
</dbReference>
<evidence type="ECO:0000313" key="2">
    <source>
        <dbReference type="Proteomes" id="UP000541535"/>
    </source>
</evidence>
<dbReference type="EMBL" id="JACHXD010000013">
    <property type="protein sequence ID" value="MBB3121025.1"/>
    <property type="molecule type" value="Genomic_DNA"/>
</dbReference>
<protein>
    <recommendedName>
        <fullName evidence="3">RNA-binding protein</fullName>
    </recommendedName>
</protein>
<proteinExistence type="predicted"/>
<dbReference type="AlphaFoldDB" id="A0A7W5FVI2"/>
<reference evidence="1 2" key="1">
    <citation type="submission" date="2020-08" db="EMBL/GenBank/DDBJ databases">
        <title>Genomic Encyclopedia of Type Strains, Phase III (KMG-III): the genomes of soil and plant-associated and newly described type strains.</title>
        <authorList>
            <person name="Whitman W."/>
        </authorList>
    </citation>
    <scope>NUCLEOTIDE SEQUENCE [LARGE SCALE GENOMIC DNA]</scope>
    <source>
        <strain evidence="1 2">CECT 8897</strain>
    </source>
</reference>
<comment type="caution">
    <text evidence="1">The sequence shown here is derived from an EMBL/GenBank/DDBJ whole genome shotgun (WGS) entry which is preliminary data.</text>
</comment>
<keyword evidence="2" id="KW-1185">Reference proteome</keyword>